<feature type="compositionally biased region" description="Polar residues" evidence="1">
    <location>
        <begin position="64"/>
        <end position="74"/>
    </location>
</feature>
<reference evidence="2 3" key="1">
    <citation type="journal article" date="2021" name="BMC Genomics">
        <title>Datura genome reveals duplications of psychoactive alkaloid biosynthetic genes and high mutation rate following tissue culture.</title>
        <authorList>
            <person name="Rajewski A."/>
            <person name="Carter-House D."/>
            <person name="Stajich J."/>
            <person name="Litt A."/>
        </authorList>
    </citation>
    <scope>NUCLEOTIDE SEQUENCE [LARGE SCALE GENOMIC DNA]</scope>
    <source>
        <strain evidence="2">AR-01</strain>
    </source>
</reference>
<feature type="compositionally biased region" description="Polar residues" evidence="1">
    <location>
        <begin position="41"/>
        <end position="55"/>
    </location>
</feature>
<feature type="compositionally biased region" description="Basic and acidic residues" evidence="1">
    <location>
        <begin position="16"/>
        <end position="40"/>
    </location>
</feature>
<dbReference type="EMBL" id="JACEIK010009457">
    <property type="protein sequence ID" value="MCE3052328.1"/>
    <property type="molecule type" value="Genomic_DNA"/>
</dbReference>
<feature type="non-terminal residue" evidence="2">
    <location>
        <position position="1"/>
    </location>
</feature>
<evidence type="ECO:0000313" key="3">
    <source>
        <dbReference type="Proteomes" id="UP000823775"/>
    </source>
</evidence>
<sequence>QKIRCCKPDAWVKEEVASRQVSDDRHSGHHAFDGEVESRQSCEGPSLIPSVSDSSALRGDEGQTDSQVSDSPSQWHHLDKVFGPFYLRPTVGMTHRQACDVPSLWPSN</sequence>
<keyword evidence="3" id="KW-1185">Reference proteome</keyword>
<proteinExistence type="predicted"/>
<evidence type="ECO:0000313" key="2">
    <source>
        <dbReference type="EMBL" id="MCE3052328.1"/>
    </source>
</evidence>
<name>A0ABS8WNB6_DATST</name>
<comment type="caution">
    <text evidence="2">The sequence shown here is derived from an EMBL/GenBank/DDBJ whole genome shotgun (WGS) entry which is preliminary data.</text>
</comment>
<organism evidence="2 3">
    <name type="scientific">Datura stramonium</name>
    <name type="common">Jimsonweed</name>
    <name type="synonym">Common thornapple</name>
    <dbReference type="NCBI Taxonomy" id="4076"/>
    <lineage>
        <taxon>Eukaryota</taxon>
        <taxon>Viridiplantae</taxon>
        <taxon>Streptophyta</taxon>
        <taxon>Embryophyta</taxon>
        <taxon>Tracheophyta</taxon>
        <taxon>Spermatophyta</taxon>
        <taxon>Magnoliopsida</taxon>
        <taxon>eudicotyledons</taxon>
        <taxon>Gunneridae</taxon>
        <taxon>Pentapetalae</taxon>
        <taxon>asterids</taxon>
        <taxon>lamiids</taxon>
        <taxon>Solanales</taxon>
        <taxon>Solanaceae</taxon>
        <taxon>Solanoideae</taxon>
        <taxon>Datureae</taxon>
        <taxon>Datura</taxon>
    </lineage>
</organism>
<protein>
    <submittedName>
        <fullName evidence="2">Uncharacterized protein</fullName>
    </submittedName>
</protein>
<dbReference type="Proteomes" id="UP000823775">
    <property type="component" value="Unassembled WGS sequence"/>
</dbReference>
<gene>
    <name evidence="2" type="ORF">HAX54_052281</name>
</gene>
<feature type="region of interest" description="Disordered" evidence="1">
    <location>
        <begin position="16"/>
        <end position="75"/>
    </location>
</feature>
<evidence type="ECO:0000256" key="1">
    <source>
        <dbReference type="SAM" id="MobiDB-lite"/>
    </source>
</evidence>
<feature type="non-terminal residue" evidence="2">
    <location>
        <position position="108"/>
    </location>
</feature>
<accession>A0ABS8WNB6</accession>